<evidence type="ECO:0008006" key="3">
    <source>
        <dbReference type="Google" id="ProtNLM"/>
    </source>
</evidence>
<protein>
    <recommendedName>
        <fullName evidence="3">RNI-like protein</fullName>
    </recommendedName>
</protein>
<comment type="caution">
    <text evidence="1">The sequence shown here is derived from an EMBL/GenBank/DDBJ whole genome shotgun (WGS) entry which is preliminary data.</text>
</comment>
<gene>
    <name evidence="1" type="ORF">BGZ96_002648</name>
</gene>
<accession>A0ABQ7JKV4</accession>
<dbReference type="Gene3D" id="3.80.10.10">
    <property type="entry name" value="Ribonuclease Inhibitor"/>
    <property type="match status" value="1"/>
</dbReference>
<sequence>MSQKGSAAFTIFQQLGNLKRIKVWSSVGYRDCVVNCRPWGFGRALKEFCPKLESIDIDGPNLFWLFDLPILPYHKIPHIASLIHQNVPEDRLRQLLQDHEREELLGGKTGVPFFPHLKKLILGHNHLVAAQDLLSLGAQCQFLTHLEIHPSTSNTEAWEVYDKNDEHATSTTISPLLSDASSTTSVMFESRRLRKRRPFNDQDLVLFLQVCSSLRYLDLTGCSITVESLVDGYIASPSSVSATTASGTKARIPSIRPWACADRLETLKITLDVPLELPREYHAVVWKHLGSLRRLRSLTLMPTKKQRYILVPSWDYGMGGLFQGGGLSQTLETLRFQTNWYLACQGCEMVLALAVWCPQLRNLGLEWGYSFDGWPELQRADSFLKDERVKQCSIRRFDIYHGRDDDDSMSF</sequence>
<dbReference type="Proteomes" id="UP001194696">
    <property type="component" value="Unassembled WGS sequence"/>
</dbReference>
<name>A0ABQ7JKV4_9FUNG</name>
<evidence type="ECO:0000313" key="1">
    <source>
        <dbReference type="EMBL" id="KAG0277930.1"/>
    </source>
</evidence>
<dbReference type="InterPro" id="IPR032675">
    <property type="entry name" value="LRR_dom_sf"/>
</dbReference>
<organism evidence="1 2">
    <name type="scientific">Linnemannia gamsii</name>
    <dbReference type="NCBI Taxonomy" id="64522"/>
    <lineage>
        <taxon>Eukaryota</taxon>
        <taxon>Fungi</taxon>
        <taxon>Fungi incertae sedis</taxon>
        <taxon>Mucoromycota</taxon>
        <taxon>Mortierellomycotina</taxon>
        <taxon>Mortierellomycetes</taxon>
        <taxon>Mortierellales</taxon>
        <taxon>Mortierellaceae</taxon>
        <taxon>Linnemannia</taxon>
    </lineage>
</organism>
<dbReference type="SUPFAM" id="SSF52047">
    <property type="entry name" value="RNI-like"/>
    <property type="match status" value="1"/>
</dbReference>
<keyword evidence="2" id="KW-1185">Reference proteome</keyword>
<reference evidence="1 2" key="1">
    <citation type="journal article" date="2020" name="Fungal Divers.">
        <title>Resolving the Mortierellaceae phylogeny through synthesis of multi-gene phylogenetics and phylogenomics.</title>
        <authorList>
            <person name="Vandepol N."/>
            <person name="Liber J."/>
            <person name="Desiro A."/>
            <person name="Na H."/>
            <person name="Kennedy M."/>
            <person name="Barry K."/>
            <person name="Grigoriev I.V."/>
            <person name="Miller A.N."/>
            <person name="O'Donnell K."/>
            <person name="Stajich J.E."/>
            <person name="Bonito G."/>
        </authorList>
    </citation>
    <scope>NUCLEOTIDE SEQUENCE [LARGE SCALE GENOMIC DNA]</scope>
    <source>
        <strain evidence="1 2">AD045</strain>
    </source>
</reference>
<proteinExistence type="predicted"/>
<evidence type="ECO:0000313" key="2">
    <source>
        <dbReference type="Proteomes" id="UP001194696"/>
    </source>
</evidence>
<dbReference type="EMBL" id="JAAAIM010001503">
    <property type="protein sequence ID" value="KAG0277930.1"/>
    <property type="molecule type" value="Genomic_DNA"/>
</dbReference>